<protein>
    <submittedName>
        <fullName evidence="16">Beta-glucoside-specific PTS transporter subunit IIABC</fullName>
        <ecNumber evidence="16">2.7.1.-</ecNumber>
    </submittedName>
</protein>
<evidence type="ECO:0000256" key="1">
    <source>
        <dbReference type="ARBA" id="ARBA00004651"/>
    </source>
</evidence>
<dbReference type="InterPro" id="IPR001996">
    <property type="entry name" value="PTS_IIB_1"/>
</dbReference>
<dbReference type="Proteomes" id="UP001208364">
    <property type="component" value="Unassembled WGS sequence"/>
</dbReference>
<keyword evidence="9 12" id="KW-1133">Transmembrane helix</keyword>
<evidence type="ECO:0000256" key="10">
    <source>
        <dbReference type="ARBA" id="ARBA00023136"/>
    </source>
</evidence>
<evidence type="ECO:0000256" key="3">
    <source>
        <dbReference type="ARBA" id="ARBA00022475"/>
    </source>
</evidence>
<dbReference type="GO" id="GO:0016740">
    <property type="term" value="F:transferase activity"/>
    <property type="evidence" value="ECO:0007669"/>
    <property type="project" value="UniProtKB-KW"/>
</dbReference>
<dbReference type="RefSeq" id="WP_147579937.1">
    <property type="nucleotide sequence ID" value="NZ_JAOQJR010000003.1"/>
</dbReference>
<accession>A0ABT2SSY9</accession>
<dbReference type="InterPro" id="IPR036878">
    <property type="entry name" value="Glu_permease_IIB"/>
</dbReference>
<evidence type="ECO:0000259" key="13">
    <source>
        <dbReference type="PROSITE" id="PS51093"/>
    </source>
</evidence>
<evidence type="ECO:0000256" key="11">
    <source>
        <dbReference type="PROSITE-ProRule" id="PRU00421"/>
    </source>
</evidence>
<evidence type="ECO:0000313" key="17">
    <source>
        <dbReference type="Proteomes" id="UP001208364"/>
    </source>
</evidence>
<feature type="transmembrane region" description="Helical" evidence="12">
    <location>
        <begin position="173"/>
        <end position="190"/>
    </location>
</feature>
<comment type="subcellular location">
    <subcellularLocation>
        <location evidence="1">Cell membrane</location>
        <topology evidence="1">Multi-pass membrane protein</topology>
    </subcellularLocation>
</comment>
<keyword evidence="6" id="KW-0598">Phosphotransferase system</keyword>
<evidence type="ECO:0000256" key="4">
    <source>
        <dbReference type="ARBA" id="ARBA00022597"/>
    </source>
</evidence>
<feature type="transmembrane region" description="Helical" evidence="12">
    <location>
        <begin position="143"/>
        <end position="166"/>
    </location>
</feature>
<feature type="transmembrane region" description="Helical" evidence="12">
    <location>
        <begin position="389"/>
        <end position="412"/>
    </location>
</feature>
<dbReference type="InterPro" id="IPR018113">
    <property type="entry name" value="PTrfase_EIIB_Cys"/>
</dbReference>
<dbReference type="Gene3D" id="3.30.1360.60">
    <property type="entry name" value="Glucose permease domain IIB"/>
    <property type="match status" value="1"/>
</dbReference>
<feature type="domain" description="PTS EIIA type-1" evidence="13">
    <location>
        <begin position="489"/>
        <end position="593"/>
    </location>
</feature>
<keyword evidence="5 16" id="KW-0808">Transferase</keyword>
<dbReference type="EMBL" id="JAOQJR010000003">
    <property type="protein sequence ID" value="MCU6737942.1"/>
    <property type="molecule type" value="Genomic_DNA"/>
</dbReference>
<dbReference type="PROSITE" id="PS01035">
    <property type="entry name" value="PTS_EIIB_TYPE_1_CYS"/>
    <property type="match status" value="1"/>
</dbReference>
<dbReference type="Pfam" id="PF02378">
    <property type="entry name" value="PTS_EIIC"/>
    <property type="match status" value="1"/>
</dbReference>
<dbReference type="Pfam" id="PF00358">
    <property type="entry name" value="PTS_EIIA_1"/>
    <property type="match status" value="1"/>
</dbReference>
<evidence type="ECO:0000256" key="5">
    <source>
        <dbReference type="ARBA" id="ARBA00022679"/>
    </source>
</evidence>
<comment type="caution">
    <text evidence="16">The sequence shown here is derived from an EMBL/GenBank/DDBJ whole genome shotgun (WGS) entry which is preliminary data.</text>
</comment>
<keyword evidence="8" id="KW-0418">Kinase</keyword>
<feature type="active site" description="Phosphocysteine intermediate; for EIIB activity" evidence="11">
    <location>
        <position position="26"/>
    </location>
</feature>
<dbReference type="EC" id="2.7.1.-" evidence="16"/>
<dbReference type="PROSITE" id="PS51093">
    <property type="entry name" value="PTS_EIIA_TYPE_1"/>
    <property type="match status" value="1"/>
</dbReference>
<name>A0ABT2SSY9_9FIRM</name>
<feature type="transmembrane region" description="Helical" evidence="12">
    <location>
        <begin position="202"/>
        <end position="231"/>
    </location>
</feature>
<dbReference type="Gene3D" id="2.70.70.10">
    <property type="entry name" value="Glucose Permease (Domain IIA)"/>
    <property type="match status" value="1"/>
</dbReference>
<dbReference type="InterPro" id="IPR050558">
    <property type="entry name" value="PTS_Sugar-Specific_Components"/>
</dbReference>
<evidence type="ECO:0000259" key="15">
    <source>
        <dbReference type="PROSITE" id="PS51103"/>
    </source>
</evidence>
<sequence length="618" mass="67715">MKYEELSNEIIEAVGGKQNIVSLQHCMTRLRFTLKDESQADDEKVRNIKGVLSLIKKGGQYQIVIGTYVHDVYLDICKIANIEEKEEKKDNENKEKKNIINSLISTIIGVIAPIIPILIGTGLGKCLLMIVSMMGWANADTSMTYYIFNFVFDAGFTFLPVFVAVAAAKHFKCNTFMAALLGCALVHPNWNSIVSAVDPKFIGSILGIFPVYGMSYTSSLIPAILVVWVMSKVEYGLNKYLPNMIKDILSPLLTLLIMVPLTFVVLAPAMGIVSIYLGNALLWIYNTFGMFALAILCIVYPWLVVTGMHSTLAIAGIQILSQSGYDPFSRTLTLTANMSQGAAAMACALKTKNKEFKQTCLSSGLTAFLGGITEPCIYGVTLKLKKPMYAVMIGCFSGGLYAGFVGLKAYAFMTPSIINIPMWIGGTSNSNLINAIITIIISAVVTFIATLVIGFDDPVEESNDINHNLMNNVKSPISGKILDLNSVNDEMFSKEVLGKGVALIPNDNKVYSPVEGIISATFETKHAIGITTDKNMEILIHIGIDTVKFGGKPFKQFVEKGQRVKQGDLLIEFDKELLKQGDADLTTMVVITNSNDYLEIIPTKEKRVKMNDDLLTVI</sequence>
<evidence type="ECO:0000256" key="6">
    <source>
        <dbReference type="ARBA" id="ARBA00022683"/>
    </source>
</evidence>
<keyword evidence="2" id="KW-0813">Transport</keyword>
<dbReference type="InterPro" id="IPR001127">
    <property type="entry name" value="PTS_EIIA_1_perm"/>
</dbReference>
<evidence type="ECO:0000256" key="12">
    <source>
        <dbReference type="SAM" id="Phobius"/>
    </source>
</evidence>
<keyword evidence="10 12" id="KW-0472">Membrane</keyword>
<dbReference type="InterPro" id="IPR013013">
    <property type="entry name" value="PTS_EIIC_1"/>
</dbReference>
<feature type="domain" description="PTS EIIB type-1" evidence="14">
    <location>
        <begin position="4"/>
        <end position="86"/>
    </location>
</feature>
<dbReference type="CDD" id="cd00212">
    <property type="entry name" value="PTS_IIB_glc"/>
    <property type="match status" value="1"/>
</dbReference>
<evidence type="ECO:0000256" key="2">
    <source>
        <dbReference type="ARBA" id="ARBA00022448"/>
    </source>
</evidence>
<evidence type="ECO:0000256" key="7">
    <source>
        <dbReference type="ARBA" id="ARBA00022692"/>
    </source>
</evidence>
<dbReference type="PROSITE" id="PS51098">
    <property type="entry name" value="PTS_EIIB_TYPE_1"/>
    <property type="match status" value="1"/>
</dbReference>
<dbReference type="InterPro" id="IPR003352">
    <property type="entry name" value="PTS_EIIC"/>
</dbReference>
<keyword evidence="3" id="KW-1003">Cell membrane</keyword>
<dbReference type="NCBIfam" id="TIGR01995">
    <property type="entry name" value="PTS-II-ABC-beta"/>
    <property type="match status" value="1"/>
</dbReference>
<dbReference type="PANTHER" id="PTHR30175">
    <property type="entry name" value="PHOSPHOTRANSFERASE SYSTEM TRANSPORT PROTEIN"/>
    <property type="match status" value="1"/>
</dbReference>
<evidence type="ECO:0000259" key="14">
    <source>
        <dbReference type="PROSITE" id="PS51098"/>
    </source>
</evidence>
<dbReference type="InterPro" id="IPR011055">
    <property type="entry name" value="Dup_hybrid_motif"/>
</dbReference>
<dbReference type="SUPFAM" id="SSF55604">
    <property type="entry name" value="Glucose permease domain IIB"/>
    <property type="match status" value="1"/>
</dbReference>
<dbReference type="SUPFAM" id="SSF51261">
    <property type="entry name" value="Duplicated hybrid motif"/>
    <property type="match status" value="1"/>
</dbReference>
<feature type="transmembrane region" description="Helical" evidence="12">
    <location>
        <begin position="99"/>
        <end position="123"/>
    </location>
</feature>
<keyword evidence="4" id="KW-0762">Sugar transport</keyword>
<keyword evidence="17" id="KW-1185">Reference proteome</keyword>
<dbReference type="NCBIfam" id="TIGR00830">
    <property type="entry name" value="PTBA"/>
    <property type="match status" value="1"/>
</dbReference>
<evidence type="ECO:0000256" key="8">
    <source>
        <dbReference type="ARBA" id="ARBA00022777"/>
    </source>
</evidence>
<dbReference type="InterPro" id="IPR011297">
    <property type="entry name" value="PTS_IIABC_b_glu"/>
</dbReference>
<feature type="transmembrane region" description="Helical" evidence="12">
    <location>
        <begin position="252"/>
        <end position="277"/>
    </location>
</feature>
<gene>
    <name evidence="16" type="ORF">OCV55_04520</name>
</gene>
<evidence type="ECO:0000313" key="16">
    <source>
        <dbReference type="EMBL" id="MCU6737942.1"/>
    </source>
</evidence>
<keyword evidence="7 12" id="KW-0812">Transmembrane</keyword>
<proteinExistence type="predicted"/>
<organism evidence="16 17">
    <name type="scientific">[Clostridium] ammoniilyticum</name>
    <dbReference type="NCBI Taxonomy" id="2981784"/>
    <lineage>
        <taxon>Bacteria</taxon>
        <taxon>Bacillati</taxon>
        <taxon>Bacillota</taxon>
        <taxon>Erysipelotrichia</taxon>
        <taxon>Erysipelotrichales</taxon>
        <taxon>Coprobacillaceae</taxon>
        <taxon>Faecalibacillus</taxon>
    </lineage>
</organism>
<evidence type="ECO:0000256" key="9">
    <source>
        <dbReference type="ARBA" id="ARBA00022989"/>
    </source>
</evidence>
<feature type="transmembrane region" description="Helical" evidence="12">
    <location>
        <begin position="283"/>
        <end position="303"/>
    </location>
</feature>
<dbReference type="PROSITE" id="PS51103">
    <property type="entry name" value="PTS_EIIC_TYPE_1"/>
    <property type="match status" value="1"/>
</dbReference>
<feature type="domain" description="PTS EIIC type-1" evidence="15">
    <location>
        <begin position="105"/>
        <end position="469"/>
    </location>
</feature>
<dbReference type="Pfam" id="PF00367">
    <property type="entry name" value="PTS_EIIB"/>
    <property type="match status" value="1"/>
</dbReference>
<reference evidence="16 17" key="1">
    <citation type="journal article" date="2021" name="ISME Commun">
        <title>Automated analysis of genomic sequences facilitates high-throughput and comprehensive description of bacteria.</title>
        <authorList>
            <person name="Hitch T.C.A."/>
        </authorList>
    </citation>
    <scope>NUCLEOTIDE SEQUENCE [LARGE SCALE GENOMIC DNA]</scope>
    <source>
        <strain evidence="16 17">H4_15</strain>
    </source>
</reference>
<dbReference type="PANTHER" id="PTHR30175:SF1">
    <property type="entry name" value="PTS SYSTEM ARBUTIN-, CELLOBIOSE-, AND SALICIN-SPECIFIC EIIBC COMPONENT-RELATED"/>
    <property type="match status" value="1"/>
</dbReference>
<feature type="transmembrane region" description="Helical" evidence="12">
    <location>
        <begin position="432"/>
        <end position="455"/>
    </location>
</feature>